<organism evidence="1 2">
    <name type="scientific">Galerina marginata (strain CBS 339.88)</name>
    <dbReference type="NCBI Taxonomy" id="685588"/>
    <lineage>
        <taxon>Eukaryota</taxon>
        <taxon>Fungi</taxon>
        <taxon>Dikarya</taxon>
        <taxon>Basidiomycota</taxon>
        <taxon>Agaricomycotina</taxon>
        <taxon>Agaricomycetes</taxon>
        <taxon>Agaricomycetidae</taxon>
        <taxon>Agaricales</taxon>
        <taxon>Agaricineae</taxon>
        <taxon>Strophariaceae</taxon>
        <taxon>Galerina</taxon>
    </lineage>
</organism>
<keyword evidence="2" id="KW-1185">Reference proteome</keyword>
<gene>
    <name evidence="1" type="ORF">GALMADRAFT_253231</name>
</gene>
<sequence>MSIPPTVIGLSLDISACLSSLTRFAYFVGSSPWYLLDGCDYVVEARYGYTGKSL</sequence>
<dbReference type="Proteomes" id="UP000027222">
    <property type="component" value="Unassembled WGS sequence"/>
</dbReference>
<protein>
    <submittedName>
        <fullName evidence="1">Uncharacterized protein</fullName>
    </submittedName>
</protein>
<accession>A0A067SNF9</accession>
<evidence type="ECO:0000313" key="2">
    <source>
        <dbReference type="Proteomes" id="UP000027222"/>
    </source>
</evidence>
<reference evidence="2" key="1">
    <citation type="journal article" date="2014" name="Proc. Natl. Acad. Sci. U.S.A.">
        <title>Extensive sampling of basidiomycete genomes demonstrates inadequacy of the white-rot/brown-rot paradigm for wood decay fungi.</title>
        <authorList>
            <person name="Riley R."/>
            <person name="Salamov A.A."/>
            <person name="Brown D.W."/>
            <person name="Nagy L.G."/>
            <person name="Floudas D."/>
            <person name="Held B.W."/>
            <person name="Levasseur A."/>
            <person name="Lombard V."/>
            <person name="Morin E."/>
            <person name="Otillar R."/>
            <person name="Lindquist E.A."/>
            <person name="Sun H."/>
            <person name="LaButti K.M."/>
            <person name="Schmutz J."/>
            <person name="Jabbour D."/>
            <person name="Luo H."/>
            <person name="Baker S.E."/>
            <person name="Pisabarro A.G."/>
            <person name="Walton J.D."/>
            <person name="Blanchette R.A."/>
            <person name="Henrissat B."/>
            <person name="Martin F."/>
            <person name="Cullen D."/>
            <person name="Hibbett D.S."/>
            <person name="Grigoriev I.V."/>
        </authorList>
    </citation>
    <scope>NUCLEOTIDE SEQUENCE [LARGE SCALE GENOMIC DNA]</scope>
    <source>
        <strain evidence="2">CBS 339.88</strain>
    </source>
</reference>
<name>A0A067SNF9_GALM3</name>
<proteinExistence type="predicted"/>
<dbReference type="EMBL" id="KL142389">
    <property type="protein sequence ID" value="KDR72430.1"/>
    <property type="molecule type" value="Genomic_DNA"/>
</dbReference>
<dbReference type="HOGENOM" id="CLU_3050451_0_0_1"/>
<dbReference type="AlphaFoldDB" id="A0A067SNF9"/>
<evidence type="ECO:0000313" key="1">
    <source>
        <dbReference type="EMBL" id="KDR72430.1"/>
    </source>
</evidence>